<feature type="region of interest" description="Disordered" evidence="17">
    <location>
        <begin position="473"/>
        <end position="505"/>
    </location>
</feature>
<keyword evidence="7" id="KW-0997">Cell inner membrane</keyword>
<name>A0ABP7ZNN6_9MICO</name>
<evidence type="ECO:0000256" key="18">
    <source>
        <dbReference type="SAM" id="Phobius"/>
    </source>
</evidence>
<keyword evidence="9 18" id="KW-0812">Transmembrane</keyword>
<keyword evidence="10" id="KW-0547">Nucleotide-binding</keyword>
<evidence type="ECO:0000256" key="3">
    <source>
        <dbReference type="ARBA" id="ARBA00007316"/>
    </source>
</evidence>
<comment type="similarity">
    <text evidence="3">Belongs to the CpsD/CapB family.</text>
</comment>
<comment type="similarity">
    <text evidence="2">Belongs to the CpsC/CapA family.</text>
</comment>
<accession>A0ABP7ZNN6</accession>
<feature type="transmembrane region" description="Helical" evidence="18">
    <location>
        <begin position="12"/>
        <end position="34"/>
    </location>
</feature>
<evidence type="ECO:0000256" key="12">
    <source>
        <dbReference type="ARBA" id="ARBA00022840"/>
    </source>
</evidence>
<reference evidence="21" key="2">
    <citation type="submission" date="2023-12" db="EMBL/GenBank/DDBJ databases">
        <authorList>
            <person name="Sun Q."/>
            <person name="Inoue M."/>
        </authorList>
    </citation>
    <scope>NUCLEOTIDE SEQUENCE</scope>
    <source>
        <strain evidence="21">JCM 17590</strain>
    </source>
</reference>
<evidence type="ECO:0000256" key="6">
    <source>
        <dbReference type="ARBA" id="ARBA00022475"/>
    </source>
</evidence>
<feature type="domain" description="Polysaccharide chain length determinant N-terminal" evidence="19">
    <location>
        <begin position="2"/>
        <end position="86"/>
    </location>
</feature>
<evidence type="ECO:0000313" key="22">
    <source>
        <dbReference type="Proteomes" id="UP001415169"/>
    </source>
</evidence>
<dbReference type="EC" id="2.7.10.2" evidence="5"/>
<evidence type="ECO:0000256" key="9">
    <source>
        <dbReference type="ARBA" id="ARBA00022692"/>
    </source>
</evidence>
<evidence type="ECO:0000259" key="20">
    <source>
        <dbReference type="Pfam" id="PF13614"/>
    </source>
</evidence>
<keyword evidence="15" id="KW-0829">Tyrosine-protein kinase</keyword>
<dbReference type="Pfam" id="PF02706">
    <property type="entry name" value="Wzz"/>
    <property type="match status" value="1"/>
</dbReference>
<dbReference type="EMBL" id="BAABBV010000002">
    <property type="protein sequence ID" value="GAA4166198.1"/>
    <property type="molecule type" value="Genomic_DNA"/>
</dbReference>
<evidence type="ECO:0000256" key="4">
    <source>
        <dbReference type="ARBA" id="ARBA00008883"/>
    </source>
</evidence>
<dbReference type="InterPro" id="IPR003856">
    <property type="entry name" value="LPS_length_determ_N"/>
</dbReference>
<dbReference type="RefSeq" id="WP_344792747.1">
    <property type="nucleotide sequence ID" value="NZ_BAABBV010000002.1"/>
</dbReference>
<dbReference type="PANTHER" id="PTHR32309">
    <property type="entry name" value="TYROSINE-PROTEIN KINASE"/>
    <property type="match status" value="1"/>
</dbReference>
<organism evidence="21 22">
    <name type="scientific">Gryllotalpicola daejeonensis</name>
    <dbReference type="NCBI Taxonomy" id="993087"/>
    <lineage>
        <taxon>Bacteria</taxon>
        <taxon>Bacillati</taxon>
        <taxon>Actinomycetota</taxon>
        <taxon>Actinomycetes</taxon>
        <taxon>Micrococcales</taxon>
        <taxon>Microbacteriaceae</taxon>
        <taxon>Gryllotalpicola</taxon>
    </lineage>
</organism>
<dbReference type="InterPro" id="IPR050445">
    <property type="entry name" value="Bact_polysacc_biosynth/exp"/>
</dbReference>
<evidence type="ECO:0000256" key="17">
    <source>
        <dbReference type="SAM" id="MobiDB-lite"/>
    </source>
</evidence>
<evidence type="ECO:0000256" key="8">
    <source>
        <dbReference type="ARBA" id="ARBA00022679"/>
    </source>
</evidence>
<feature type="transmembrane region" description="Helical" evidence="18">
    <location>
        <begin position="174"/>
        <end position="195"/>
    </location>
</feature>
<evidence type="ECO:0000256" key="16">
    <source>
        <dbReference type="ARBA" id="ARBA00051245"/>
    </source>
</evidence>
<dbReference type="InterPro" id="IPR027417">
    <property type="entry name" value="P-loop_NTPase"/>
</dbReference>
<keyword evidence="8" id="KW-0808">Transferase</keyword>
<sequence length="505" mass="53372">MELRDYIRVLRKGWLIILACVVVGVGVAALFSAVKAPTYTADSKVFINTQVGGNASDLVQGQAYSQDRITTYAGLVGTPAVLQPVIVGLHLKATPASLSRQISATAPTNTTLLQIEATDQDPKMAADLANATAESLSTVVQQLETTDADDNVSPVKLSRVQDAVVPLRPSSPNIQLNVLLGLLVGLALGVAVAVLRETLDTRVRTEHDVEAISPAPIVGGITFDPKATVRPLIVADDPYSNRAEAFRTLRTNLQFLNIGDDVEQLDLDPADVADGLDEGAPRKGRSFVVTSSLAQEGKSTTTANLGLALASTSSNILVVDADLRRPKLAGYLGLEGAVGLTDVLLGRVDVGDVVQRWGKTNLYVLPAGRIPPNPSELLGSGRMRKLISVLEEQFDYVLYDAPPLLPVTDAAVLSKSTTGSLVVVAAGRTHKNQLKSAVAAIEQVGSRVGGIVMTMVPTKGPDAYAYGRYGYGYYGEEQGDERKRRSRSGSKGRKNAEAAGHTASA</sequence>
<keyword evidence="13 18" id="KW-1133">Transmembrane helix</keyword>
<keyword evidence="14 18" id="KW-0472">Membrane</keyword>
<dbReference type="NCBIfam" id="TIGR01007">
    <property type="entry name" value="eps_fam"/>
    <property type="match status" value="1"/>
</dbReference>
<evidence type="ECO:0000256" key="13">
    <source>
        <dbReference type="ARBA" id="ARBA00022989"/>
    </source>
</evidence>
<feature type="domain" description="AAA" evidence="20">
    <location>
        <begin position="297"/>
        <end position="417"/>
    </location>
</feature>
<evidence type="ECO:0000256" key="15">
    <source>
        <dbReference type="ARBA" id="ARBA00023137"/>
    </source>
</evidence>
<proteinExistence type="inferred from homology"/>
<evidence type="ECO:0000313" key="21">
    <source>
        <dbReference type="EMBL" id="GAA4166198.1"/>
    </source>
</evidence>
<evidence type="ECO:0000256" key="5">
    <source>
        <dbReference type="ARBA" id="ARBA00011903"/>
    </source>
</evidence>
<evidence type="ECO:0000256" key="14">
    <source>
        <dbReference type="ARBA" id="ARBA00023136"/>
    </source>
</evidence>
<feature type="compositionally biased region" description="Basic residues" evidence="17">
    <location>
        <begin position="484"/>
        <end position="493"/>
    </location>
</feature>
<keyword evidence="12" id="KW-0067">ATP-binding</keyword>
<dbReference type="Gene3D" id="3.40.50.300">
    <property type="entry name" value="P-loop containing nucleotide triphosphate hydrolases"/>
    <property type="match status" value="1"/>
</dbReference>
<evidence type="ECO:0000256" key="11">
    <source>
        <dbReference type="ARBA" id="ARBA00022777"/>
    </source>
</evidence>
<evidence type="ECO:0000259" key="19">
    <source>
        <dbReference type="Pfam" id="PF02706"/>
    </source>
</evidence>
<evidence type="ECO:0000256" key="2">
    <source>
        <dbReference type="ARBA" id="ARBA00006683"/>
    </source>
</evidence>
<dbReference type="PANTHER" id="PTHR32309:SF13">
    <property type="entry name" value="FERRIC ENTEROBACTIN TRANSPORT PROTEIN FEPE"/>
    <property type="match status" value="1"/>
</dbReference>
<protein>
    <recommendedName>
        <fullName evidence="5">non-specific protein-tyrosine kinase</fullName>
        <ecNumber evidence="5">2.7.10.2</ecNumber>
    </recommendedName>
</protein>
<keyword evidence="22" id="KW-1185">Reference proteome</keyword>
<dbReference type="Pfam" id="PF13614">
    <property type="entry name" value="AAA_31"/>
    <property type="match status" value="1"/>
</dbReference>
<keyword evidence="6" id="KW-1003">Cell membrane</keyword>
<gene>
    <name evidence="21" type="ORF">GCM10022286_30480</name>
</gene>
<dbReference type="InterPro" id="IPR005702">
    <property type="entry name" value="Wzc-like_C"/>
</dbReference>
<reference evidence="21" key="1">
    <citation type="journal article" date="2014" name="Int. J. Syst. Evol. Microbiol.">
        <title>Complete genome of a new Firmicutes species belonging to the dominant human colonic microbiota ('Ruminococcus bicirculans') reveals two chromosomes and a selective capacity to utilize plant glucans.</title>
        <authorList>
            <consortium name="NISC Comparative Sequencing Program"/>
            <person name="Wegmann U."/>
            <person name="Louis P."/>
            <person name="Goesmann A."/>
            <person name="Henrissat B."/>
            <person name="Duncan S.H."/>
            <person name="Flint H.J."/>
        </authorList>
    </citation>
    <scope>NUCLEOTIDE SEQUENCE</scope>
    <source>
        <strain evidence="21">JCM 17590</strain>
    </source>
</reference>
<evidence type="ECO:0000256" key="1">
    <source>
        <dbReference type="ARBA" id="ARBA00004429"/>
    </source>
</evidence>
<evidence type="ECO:0000256" key="10">
    <source>
        <dbReference type="ARBA" id="ARBA00022741"/>
    </source>
</evidence>
<comment type="caution">
    <text evidence="21">The sequence shown here is derived from an EMBL/GenBank/DDBJ whole genome shotgun (WGS) entry which is preliminary data.</text>
</comment>
<evidence type="ECO:0000256" key="7">
    <source>
        <dbReference type="ARBA" id="ARBA00022519"/>
    </source>
</evidence>
<comment type="catalytic activity">
    <reaction evidence="16">
        <text>L-tyrosyl-[protein] + ATP = O-phospho-L-tyrosyl-[protein] + ADP + H(+)</text>
        <dbReference type="Rhea" id="RHEA:10596"/>
        <dbReference type="Rhea" id="RHEA-COMP:10136"/>
        <dbReference type="Rhea" id="RHEA-COMP:20101"/>
        <dbReference type="ChEBI" id="CHEBI:15378"/>
        <dbReference type="ChEBI" id="CHEBI:30616"/>
        <dbReference type="ChEBI" id="CHEBI:46858"/>
        <dbReference type="ChEBI" id="CHEBI:61978"/>
        <dbReference type="ChEBI" id="CHEBI:456216"/>
        <dbReference type="EC" id="2.7.10.2"/>
    </reaction>
</comment>
<comment type="similarity">
    <text evidence="4">Belongs to the etk/wzc family.</text>
</comment>
<keyword evidence="11" id="KW-0418">Kinase</keyword>
<dbReference type="Proteomes" id="UP001415169">
    <property type="component" value="Unassembled WGS sequence"/>
</dbReference>
<dbReference type="InterPro" id="IPR025669">
    <property type="entry name" value="AAA_dom"/>
</dbReference>
<dbReference type="SUPFAM" id="SSF52540">
    <property type="entry name" value="P-loop containing nucleoside triphosphate hydrolases"/>
    <property type="match status" value="1"/>
</dbReference>
<dbReference type="CDD" id="cd05387">
    <property type="entry name" value="BY-kinase"/>
    <property type="match status" value="1"/>
</dbReference>
<comment type="subcellular location">
    <subcellularLocation>
        <location evidence="1">Cell inner membrane</location>
        <topology evidence="1">Multi-pass membrane protein</topology>
    </subcellularLocation>
</comment>